<dbReference type="GO" id="GO:0004252">
    <property type="term" value="F:serine-type endopeptidase activity"/>
    <property type="evidence" value="ECO:0007669"/>
    <property type="project" value="InterPro"/>
</dbReference>
<gene>
    <name evidence="8" type="ORF">IWQ62_000749</name>
</gene>
<evidence type="ECO:0000256" key="4">
    <source>
        <dbReference type="ARBA" id="ARBA00022989"/>
    </source>
</evidence>
<keyword evidence="5 6" id="KW-0472">Membrane</keyword>
<feature type="transmembrane region" description="Helical" evidence="6">
    <location>
        <begin position="66"/>
        <end position="85"/>
    </location>
</feature>
<evidence type="ECO:0000259" key="7">
    <source>
        <dbReference type="Pfam" id="PF01694"/>
    </source>
</evidence>
<comment type="caution">
    <text evidence="8">The sequence shown here is derived from an EMBL/GenBank/DDBJ whole genome shotgun (WGS) entry which is preliminary data.</text>
</comment>
<feature type="transmembrane region" description="Helical" evidence="6">
    <location>
        <begin position="41"/>
        <end position="60"/>
    </location>
</feature>
<evidence type="ECO:0000256" key="3">
    <source>
        <dbReference type="ARBA" id="ARBA00022824"/>
    </source>
</evidence>
<sequence>MLAPPLVASVGASGALFGLFGCQLLEILFHWKLVKNPGWELAKFSLVILACLALGLLPFVDNFAHIGGFLTGIFAGLIFLSNLSFDKYTFRIRIVSWIIAVAVIIVVFAVALTTFYNSDDPTKICSWCRYLSCAAIFDSCKQQYSQY</sequence>
<dbReference type="GO" id="GO:0050708">
    <property type="term" value="P:regulation of protein secretion"/>
    <property type="evidence" value="ECO:0007669"/>
    <property type="project" value="TreeGrafter"/>
</dbReference>
<dbReference type="GO" id="GO:0042058">
    <property type="term" value="P:regulation of epidermal growth factor receptor signaling pathway"/>
    <property type="evidence" value="ECO:0007669"/>
    <property type="project" value="TreeGrafter"/>
</dbReference>
<dbReference type="Proteomes" id="UP001150925">
    <property type="component" value="Unassembled WGS sequence"/>
</dbReference>
<organism evidence="8 9">
    <name type="scientific">Dispira parvispora</name>
    <dbReference type="NCBI Taxonomy" id="1520584"/>
    <lineage>
        <taxon>Eukaryota</taxon>
        <taxon>Fungi</taxon>
        <taxon>Fungi incertae sedis</taxon>
        <taxon>Zoopagomycota</taxon>
        <taxon>Kickxellomycotina</taxon>
        <taxon>Dimargaritomycetes</taxon>
        <taxon>Dimargaritales</taxon>
        <taxon>Dimargaritaceae</taxon>
        <taxon>Dispira</taxon>
    </lineage>
</organism>
<dbReference type="PANTHER" id="PTHR45965">
    <property type="entry name" value="INACTIVE RHOMBOID PROTEIN"/>
    <property type="match status" value="1"/>
</dbReference>
<dbReference type="EMBL" id="JANBPY010000080">
    <property type="protein sequence ID" value="KAJ1969229.1"/>
    <property type="molecule type" value="Genomic_DNA"/>
</dbReference>
<evidence type="ECO:0000256" key="2">
    <source>
        <dbReference type="ARBA" id="ARBA00022692"/>
    </source>
</evidence>
<dbReference type="SUPFAM" id="SSF144091">
    <property type="entry name" value="Rhomboid-like"/>
    <property type="match status" value="1"/>
</dbReference>
<protein>
    <recommendedName>
        <fullName evidence="7">Peptidase S54 rhomboid domain-containing protein</fullName>
    </recommendedName>
</protein>
<dbReference type="GO" id="GO:0005789">
    <property type="term" value="C:endoplasmic reticulum membrane"/>
    <property type="evidence" value="ECO:0007669"/>
    <property type="project" value="UniProtKB-SubCell"/>
</dbReference>
<dbReference type="Gene3D" id="1.20.1540.10">
    <property type="entry name" value="Rhomboid-like"/>
    <property type="match status" value="1"/>
</dbReference>
<dbReference type="OrthoDB" id="2146116at2759"/>
<evidence type="ECO:0000256" key="5">
    <source>
        <dbReference type="ARBA" id="ARBA00023136"/>
    </source>
</evidence>
<keyword evidence="4 6" id="KW-1133">Transmembrane helix</keyword>
<evidence type="ECO:0000313" key="9">
    <source>
        <dbReference type="Proteomes" id="UP001150925"/>
    </source>
</evidence>
<dbReference type="InterPro" id="IPR022764">
    <property type="entry name" value="Peptidase_S54_rhomboid_dom"/>
</dbReference>
<dbReference type="Pfam" id="PF01694">
    <property type="entry name" value="Rhomboid"/>
    <property type="match status" value="1"/>
</dbReference>
<evidence type="ECO:0000256" key="1">
    <source>
        <dbReference type="ARBA" id="ARBA00004477"/>
    </source>
</evidence>
<keyword evidence="9" id="KW-1185">Reference proteome</keyword>
<dbReference type="InterPro" id="IPR051512">
    <property type="entry name" value="Inactive_Rhomboid"/>
</dbReference>
<dbReference type="AlphaFoldDB" id="A0A9W8B0L5"/>
<proteinExistence type="predicted"/>
<reference evidence="8" key="1">
    <citation type="submission" date="2022-07" db="EMBL/GenBank/DDBJ databases">
        <title>Phylogenomic reconstructions and comparative analyses of Kickxellomycotina fungi.</title>
        <authorList>
            <person name="Reynolds N.K."/>
            <person name="Stajich J.E."/>
            <person name="Barry K."/>
            <person name="Grigoriev I.V."/>
            <person name="Crous P."/>
            <person name="Smith M.E."/>
        </authorList>
    </citation>
    <scope>NUCLEOTIDE SEQUENCE</scope>
    <source>
        <strain evidence="8">RSA 1196</strain>
    </source>
</reference>
<feature type="domain" description="Peptidase S54 rhomboid" evidence="7">
    <location>
        <begin position="8"/>
        <end position="81"/>
    </location>
</feature>
<keyword evidence="3" id="KW-0256">Endoplasmic reticulum</keyword>
<dbReference type="InterPro" id="IPR035952">
    <property type="entry name" value="Rhomboid-like_sf"/>
</dbReference>
<accession>A0A9W8B0L5</accession>
<keyword evidence="2 6" id="KW-0812">Transmembrane</keyword>
<evidence type="ECO:0000313" key="8">
    <source>
        <dbReference type="EMBL" id="KAJ1969229.1"/>
    </source>
</evidence>
<dbReference type="PANTHER" id="PTHR45965:SF3">
    <property type="entry name" value="INACTIVE RHOMBOID PROTEIN 1"/>
    <property type="match status" value="1"/>
</dbReference>
<comment type="subcellular location">
    <subcellularLocation>
        <location evidence="1">Endoplasmic reticulum membrane</location>
        <topology evidence="1">Multi-pass membrane protein</topology>
    </subcellularLocation>
</comment>
<feature type="transmembrane region" description="Helical" evidence="6">
    <location>
        <begin position="6"/>
        <end position="29"/>
    </location>
</feature>
<evidence type="ECO:0000256" key="6">
    <source>
        <dbReference type="SAM" id="Phobius"/>
    </source>
</evidence>
<feature type="transmembrane region" description="Helical" evidence="6">
    <location>
        <begin position="97"/>
        <end position="116"/>
    </location>
</feature>
<name>A0A9W8B0L5_9FUNG</name>